<dbReference type="AlphaFoldDB" id="A0A7C9NUR5"/>
<sequence length="138" mass="14707">MSDYSDIADLSRPRSRRPPMPLSDRAAQFAPFAALSGHEAAVAEAGRFTDERAVLSDDQRDAIDRALALLRERLGSRPAVRIAYFKADSRKAGGAYCTCEGRLARIGEHPGSLVLEDGATVLLADVVSLELPAGGLPS</sequence>
<evidence type="ECO:0000256" key="1">
    <source>
        <dbReference type="SAM" id="MobiDB-lite"/>
    </source>
</evidence>
<evidence type="ECO:0008006" key="3">
    <source>
        <dbReference type="Google" id="ProtNLM"/>
    </source>
</evidence>
<feature type="region of interest" description="Disordered" evidence="1">
    <location>
        <begin position="1"/>
        <end position="23"/>
    </location>
</feature>
<proteinExistence type="predicted"/>
<dbReference type="EMBL" id="QWKH01000038">
    <property type="protein sequence ID" value="NBI34632.1"/>
    <property type="molecule type" value="Genomic_DNA"/>
</dbReference>
<reference evidence="2" key="1">
    <citation type="submission" date="2018-08" db="EMBL/GenBank/DDBJ databases">
        <title>Murine metabolic-syndrome-specific gut microbial biobank.</title>
        <authorList>
            <person name="Liu C."/>
        </authorList>
    </citation>
    <scope>NUCLEOTIDE SEQUENCE [LARGE SCALE GENOMIC DNA]</scope>
    <source>
        <strain evidence="2">Z82</strain>
    </source>
</reference>
<gene>
    <name evidence="2" type="ORF">D1639_06235</name>
</gene>
<evidence type="ECO:0000313" key="2">
    <source>
        <dbReference type="EMBL" id="NBI34632.1"/>
    </source>
</evidence>
<protein>
    <recommendedName>
        <fullName evidence="3">YolD-like family protein</fullName>
    </recommendedName>
</protein>
<accession>A0A7C9NUR5</accession>
<organism evidence="2">
    <name type="scientific">Muribaculaceae bacterium Z82</name>
    <dbReference type="NCBI Taxonomy" id="2304548"/>
    <lineage>
        <taxon>Bacteria</taxon>
        <taxon>Pseudomonadati</taxon>
        <taxon>Bacteroidota</taxon>
        <taxon>Bacteroidia</taxon>
        <taxon>Bacteroidales</taxon>
        <taxon>Muribaculaceae</taxon>
    </lineage>
</organism>
<name>A0A7C9NUR5_9BACT</name>
<comment type="caution">
    <text evidence="2">The sequence shown here is derived from an EMBL/GenBank/DDBJ whole genome shotgun (WGS) entry which is preliminary data.</text>
</comment>